<gene>
    <name evidence="2" type="ORF">SODALDRAFT_347875</name>
</gene>
<name>A0A3N2Q8T6_SODAK</name>
<evidence type="ECO:0000313" key="2">
    <source>
        <dbReference type="EMBL" id="ROT43058.1"/>
    </source>
</evidence>
<keyword evidence="3" id="KW-1185">Reference proteome</keyword>
<dbReference type="EMBL" id="ML119051">
    <property type="protein sequence ID" value="ROT43058.1"/>
    <property type="molecule type" value="Genomic_DNA"/>
</dbReference>
<sequence>MCPVRKSTFSQVSTDDASDDDGLIGQTTCTSTSGPSLPQLQPQGSGHPHLSLTVPASAPCIFNTSGYGPYNFSLTVPATCLSPDSPGPDPGPGPRFDSLHPQLKRARPHAQITHNFDINGTASHNFSLTAPVAGIFHLIAPTPAPVSAPFTFNSTGRGS</sequence>
<dbReference type="GeneID" id="39581804"/>
<evidence type="ECO:0000313" key="3">
    <source>
        <dbReference type="Proteomes" id="UP000272025"/>
    </source>
</evidence>
<feature type="region of interest" description="Disordered" evidence="1">
    <location>
        <begin position="1"/>
        <end position="50"/>
    </location>
</feature>
<dbReference type="RefSeq" id="XP_028470864.1">
    <property type="nucleotide sequence ID" value="XM_028613326.1"/>
</dbReference>
<feature type="region of interest" description="Disordered" evidence="1">
    <location>
        <begin position="83"/>
        <end position="106"/>
    </location>
</feature>
<organism evidence="2 3">
    <name type="scientific">Sodiomyces alkalinus (strain CBS 110278 / VKM F-3762 / F11)</name>
    <name type="common">Alkaliphilic filamentous fungus</name>
    <dbReference type="NCBI Taxonomy" id="1314773"/>
    <lineage>
        <taxon>Eukaryota</taxon>
        <taxon>Fungi</taxon>
        <taxon>Dikarya</taxon>
        <taxon>Ascomycota</taxon>
        <taxon>Pezizomycotina</taxon>
        <taxon>Sordariomycetes</taxon>
        <taxon>Hypocreomycetidae</taxon>
        <taxon>Glomerellales</taxon>
        <taxon>Plectosphaerellaceae</taxon>
        <taxon>Sodiomyces</taxon>
    </lineage>
</organism>
<dbReference type="AlphaFoldDB" id="A0A3N2Q8T6"/>
<dbReference type="Proteomes" id="UP000272025">
    <property type="component" value="Unassembled WGS sequence"/>
</dbReference>
<reference evidence="2 3" key="1">
    <citation type="journal article" date="2018" name="Mol. Ecol.">
        <title>The obligate alkalophilic soda-lake fungus Sodiomyces alkalinus has shifted to a protein diet.</title>
        <authorList>
            <person name="Grum-Grzhimaylo A.A."/>
            <person name="Falkoski D.L."/>
            <person name="van den Heuvel J."/>
            <person name="Valero-Jimenez C.A."/>
            <person name="Min B."/>
            <person name="Choi I.G."/>
            <person name="Lipzen A."/>
            <person name="Daum C.G."/>
            <person name="Aanen D.K."/>
            <person name="Tsang A."/>
            <person name="Henrissat B."/>
            <person name="Bilanenko E.N."/>
            <person name="de Vries R.P."/>
            <person name="van Kan J.A.L."/>
            <person name="Grigoriev I.V."/>
            <person name="Debets A.J.M."/>
        </authorList>
    </citation>
    <scope>NUCLEOTIDE SEQUENCE [LARGE SCALE GENOMIC DNA]</scope>
    <source>
        <strain evidence="2 3">F11</strain>
    </source>
</reference>
<evidence type="ECO:0000256" key="1">
    <source>
        <dbReference type="SAM" id="MobiDB-lite"/>
    </source>
</evidence>
<proteinExistence type="predicted"/>
<feature type="compositionally biased region" description="Polar residues" evidence="1">
    <location>
        <begin position="25"/>
        <end position="44"/>
    </location>
</feature>
<accession>A0A3N2Q8T6</accession>
<protein>
    <submittedName>
        <fullName evidence="2">Uncharacterized protein</fullName>
    </submittedName>
</protein>